<evidence type="ECO:0000313" key="1">
    <source>
        <dbReference type="EMBL" id="ODQ71058.1"/>
    </source>
</evidence>
<dbReference type="Proteomes" id="UP000094385">
    <property type="component" value="Unassembled WGS sequence"/>
</dbReference>
<proteinExistence type="predicted"/>
<name>A0A1E3Q0I0_LIPST</name>
<keyword evidence="2" id="KW-1185">Reference proteome</keyword>
<reference evidence="1 2" key="1">
    <citation type="journal article" date="2016" name="Proc. Natl. Acad. Sci. U.S.A.">
        <title>Comparative genomics of biotechnologically important yeasts.</title>
        <authorList>
            <person name="Riley R."/>
            <person name="Haridas S."/>
            <person name="Wolfe K.H."/>
            <person name="Lopes M.R."/>
            <person name="Hittinger C.T."/>
            <person name="Goeker M."/>
            <person name="Salamov A.A."/>
            <person name="Wisecaver J.H."/>
            <person name="Long T.M."/>
            <person name="Calvey C.H."/>
            <person name="Aerts A.L."/>
            <person name="Barry K.W."/>
            <person name="Choi C."/>
            <person name="Clum A."/>
            <person name="Coughlan A.Y."/>
            <person name="Deshpande S."/>
            <person name="Douglass A.P."/>
            <person name="Hanson S.J."/>
            <person name="Klenk H.-P."/>
            <person name="LaButti K.M."/>
            <person name="Lapidus A."/>
            <person name="Lindquist E.A."/>
            <person name="Lipzen A.M."/>
            <person name="Meier-Kolthoff J.P."/>
            <person name="Ohm R.A."/>
            <person name="Otillar R.P."/>
            <person name="Pangilinan J.L."/>
            <person name="Peng Y."/>
            <person name="Rokas A."/>
            <person name="Rosa C.A."/>
            <person name="Scheuner C."/>
            <person name="Sibirny A.A."/>
            <person name="Slot J.C."/>
            <person name="Stielow J.B."/>
            <person name="Sun H."/>
            <person name="Kurtzman C.P."/>
            <person name="Blackwell M."/>
            <person name="Grigoriev I.V."/>
            <person name="Jeffries T.W."/>
        </authorList>
    </citation>
    <scope>NUCLEOTIDE SEQUENCE [LARGE SCALE GENOMIC DNA]</scope>
    <source>
        <strain evidence="1 2">NRRL Y-11557</strain>
    </source>
</reference>
<evidence type="ECO:0000313" key="2">
    <source>
        <dbReference type="Proteomes" id="UP000094385"/>
    </source>
</evidence>
<dbReference type="AlphaFoldDB" id="A0A1E3Q0I0"/>
<organism evidence="1 2">
    <name type="scientific">Lipomyces starkeyi NRRL Y-11557</name>
    <dbReference type="NCBI Taxonomy" id="675824"/>
    <lineage>
        <taxon>Eukaryota</taxon>
        <taxon>Fungi</taxon>
        <taxon>Dikarya</taxon>
        <taxon>Ascomycota</taxon>
        <taxon>Saccharomycotina</taxon>
        <taxon>Lipomycetes</taxon>
        <taxon>Lipomycetales</taxon>
        <taxon>Lipomycetaceae</taxon>
        <taxon>Lipomyces</taxon>
    </lineage>
</organism>
<protein>
    <submittedName>
        <fullName evidence="1">Uncharacterized protein</fullName>
    </submittedName>
</protein>
<sequence length="104" mass="11986">MDIIWHAIVGTAVNRFEHAVDLCIFTFVLRFSTISLSLSKLGTCIHWSCHTIWVPSRGMKFSRRTNQTLAELLSTHSLHSLFRIFAVIDYINIFAQLFAPYIVE</sequence>
<dbReference type="EMBL" id="KV454298">
    <property type="protein sequence ID" value="ODQ71058.1"/>
    <property type="molecule type" value="Genomic_DNA"/>
</dbReference>
<accession>A0A1E3Q0I0</accession>
<gene>
    <name evidence="1" type="ORF">LIPSTDRAFT_73670</name>
</gene>